<evidence type="ECO:0000313" key="3">
    <source>
        <dbReference type="Proteomes" id="UP000270296"/>
    </source>
</evidence>
<dbReference type="WBParaSite" id="SBAD_0000584201-mRNA-1">
    <property type="protein sequence ID" value="SBAD_0000584201-mRNA-1"/>
    <property type="gene ID" value="SBAD_0000584201"/>
</dbReference>
<keyword evidence="1" id="KW-0732">Signal</keyword>
<dbReference type="AlphaFoldDB" id="A0A183IPS2"/>
<feature type="signal peptide" evidence="1">
    <location>
        <begin position="1"/>
        <end position="32"/>
    </location>
</feature>
<accession>A0A183IPS2</accession>
<evidence type="ECO:0000313" key="2">
    <source>
        <dbReference type="EMBL" id="VDP07772.1"/>
    </source>
</evidence>
<name>A0A183IPS2_9BILA</name>
<organism evidence="4">
    <name type="scientific">Soboliphyme baturini</name>
    <dbReference type="NCBI Taxonomy" id="241478"/>
    <lineage>
        <taxon>Eukaryota</taxon>
        <taxon>Metazoa</taxon>
        <taxon>Ecdysozoa</taxon>
        <taxon>Nematoda</taxon>
        <taxon>Enoplea</taxon>
        <taxon>Dorylaimia</taxon>
        <taxon>Dioctophymatida</taxon>
        <taxon>Dioctophymatoidea</taxon>
        <taxon>Soboliphymatidae</taxon>
        <taxon>Soboliphyme</taxon>
    </lineage>
</organism>
<gene>
    <name evidence="2" type="ORF">SBAD_LOCUS5619</name>
</gene>
<sequence length="522" mass="59386">MRSLAEFAAMSKEAMVVRALCMFMTCFSCALAQLKSSSSPLTGHDVTLSVLNISNKYTDACSFETYIISLCNSMNIPIQRGNRETRHAMQILAVNSPVMIVAYMDKMADKFSISAITVMALSPASLRRSHQYGCDVAIRVENMSKTYLEGCTANMYSTFLCDVAHTRAMPQLNIPPQGKSNYSLEVVQKRRVAHHVDIMCRITYSDGVEAENPASTFTQCQLLHGQQPYPQLTSKNRWMNTTVYMMPNSTHDFGYLHQDSKYVRCITVFISPPDTVTHLQFVFMKVECNNTDQEVVVYMSKKKYKLCRPEEAPLSEICGQPFNEWPVNRDRFRVIGGDLTPIRSQPWTVFVKVEIMALSSESVSSTHQYGCDMTIRVKNMSKVYTRGCTSDMYAKFVSDVAYIRAMAQLNIPAQGHSNYSVEMPKVKEKIGTRRFQKKELYRHLIRLCEKDPNHALKEIFNLPRIDEQPDKGRTFEFYKASFEVALSHDMEEARPKYSITDRLIQAISVAEIVAELKTLAIV</sequence>
<evidence type="ECO:0000256" key="1">
    <source>
        <dbReference type="SAM" id="SignalP"/>
    </source>
</evidence>
<proteinExistence type="predicted"/>
<feature type="chain" id="PRO_5043140144" evidence="1">
    <location>
        <begin position="33"/>
        <end position="522"/>
    </location>
</feature>
<reference evidence="4" key="1">
    <citation type="submission" date="2016-06" db="UniProtKB">
        <authorList>
            <consortium name="WormBaseParasite"/>
        </authorList>
    </citation>
    <scope>IDENTIFICATION</scope>
</reference>
<protein>
    <submittedName>
        <fullName evidence="4">ZP domain-containing protein</fullName>
    </submittedName>
</protein>
<evidence type="ECO:0000313" key="4">
    <source>
        <dbReference type="WBParaSite" id="SBAD_0000584201-mRNA-1"/>
    </source>
</evidence>
<reference evidence="2 3" key="2">
    <citation type="submission" date="2018-11" db="EMBL/GenBank/DDBJ databases">
        <authorList>
            <consortium name="Pathogen Informatics"/>
        </authorList>
    </citation>
    <scope>NUCLEOTIDE SEQUENCE [LARGE SCALE GENOMIC DNA]</scope>
</reference>
<keyword evidence="3" id="KW-1185">Reference proteome</keyword>
<dbReference type="EMBL" id="UZAM01009122">
    <property type="protein sequence ID" value="VDP07772.1"/>
    <property type="molecule type" value="Genomic_DNA"/>
</dbReference>
<dbReference type="Proteomes" id="UP000270296">
    <property type="component" value="Unassembled WGS sequence"/>
</dbReference>